<dbReference type="OrthoDB" id="438235at2759"/>
<comment type="caution">
    <text evidence="2">The sequence shown here is derived from an EMBL/GenBank/DDBJ whole genome shotgun (WGS) entry which is preliminary data.</text>
</comment>
<feature type="non-terminal residue" evidence="2">
    <location>
        <position position="1"/>
    </location>
</feature>
<evidence type="ECO:0000256" key="1">
    <source>
        <dbReference type="SAM" id="MobiDB-lite"/>
    </source>
</evidence>
<feature type="compositionally biased region" description="Acidic residues" evidence="1">
    <location>
        <begin position="63"/>
        <end position="74"/>
    </location>
</feature>
<accession>A0A812ZV89</accession>
<feature type="non-terminal residue" evidence="2">
    <location>
        <position position="274"/>
    </location>
</feature>
<name>A0A812ZV89_9DINO</name>
<evidence type="ECO:0000313" key="2">
    <source>
        <dbReference type="EMBL" id="CAE7841536.1"/>
    </source>
</evidence>
<organism evidence="2 3">
    <name type="scientific">Symbiodinium necroappetens</name>
    <dbReference type="NCBI Taxonomy" id="1628268"/>
    <lineage>
        <taxon>Eukaryota</taxon>
        <taxon>Sar</taxon>
        <taxon>Alveolata</taxon>
        <taxon>Dinophyceae</taxon>
        <taxon>Suessiales</taxon>
        <taxon>Symbiodiniaceae</taxon>
        <taxon>Symbiodinium</taxon>
    </lineage>
</organism>
<evidence type="ECO:0000313" key="3">
    <source>
        <dbReference type="Proteomes" id="UP000601435"/>
    </source>
</evidence>
<feature type="region of interest" description="Disordered" evidence="1">
    <location>
        <begin position="35"/>
        <end position="74"/>
    </location>
</feature>
<protein>
    <submittedName>
        <fullName evidence="2">Uncharacterized protein</fullName>
    </submittedName>
</protein>
<dbReference type="EMBL" id="CAJNJA010050500">
    <property type="protein sequence ID" value="CAE7841536.1"/>
    <property type="molecule type" value="Genomic_DNA"/>
</dbReference>
<reference evidence="2" key="1">
    <citation type="submission" date="2021-02" db="EMBL/GenBank/DDBJ databases">
        <authorList>
            <person name="Dougan E. K."/>
            <person name="Rhodes N."/>
            <person name="Thang M."/>
            <person name="Chan C."/>
        </authorList>
    </citation>
    <scope>NUCLEOTIDE SEQUENCE</scope>
</reference>
<feature type="compositionally biased region" description="Basic residues" evidence="1">
    <location>
        <begin position="48"/>
        <end position="58"/>
    </location>
</feature>
<dbReference type="AlphaFoldDB" id="A0A812ZV89"/>
<gene>
    <name evidence="2" type="ORF">SNEC2469_LOCUS25538</name>
</gene>
<proteinExistence type="predicted"/>
<sequence length="274" mass="30020">SFSSSKLQEEAPETEGQAAAAFLFSSAHSRLLRALSAGDVENEGRPKDARKKAKKRNKKSESTEESSEESIDATPDVEDVQKIFGLSARDLTRGREQITLNDLKVRQLAFSMAATSGRISPTELLATGGEAESLMVEAAARHKRSKSKDKESSSLQQAVVVIRESPGHSVEIPARSSCVEVCLGCSNVCAVGADAVSSYFLRTGTCREMTCVLPVTGKSLNAVKISTARLLTDVPALLRASCETYRRKKNFKKKQYWMEFQKVLTIQKEDLNRL</sequence>
<dbReference type="Proteomes" id="UP000601435">
    <property type="component" value="Unassembled WGS sequence"/>
</dbReference>
<keyword evidence="3" id="KW-1185">Reference proteome</keyword>